<sequence length="159" mass="17327">MGHTRPSILSADDVALANDYVDNVLDMMRNDRDLLAAIDPLQVPDFGENSFQITGGQVLGLSAFYRSGNSTVQMSNDMAIVTTPAAVNDVFFTGRHRASRFGLTISGDIEASVNRVNTLIVYRAPIKGGEARLEYFQASIYISPCSHPKLSTRRCGIIV</sequence>
<dbReference type="VEuPathDB" id="VectorBase:RSAN_037222"/>
<name>A0A9D4TBA2_RHISA</name>
<accession>A0A9D4TBA2</accession>
<gene>
    <name evidence="1" type="ORF">HPB52_018747</name>
</gene>
<reference evidence="1" key="2">
    <citation type="submission" date="2021-09" db="EMBL/GenBank/DDBJ databases">
        <authorList>
            <person name="Jia N."/>
            <person name="Wang J."/>
            <person name="Shi W."/>
            <person name="Du L."/>
            <person name="Sun Y."/>
            <person name="Zhan W."/>
            <person name="Jiang J."/>
            <person name="Wang Q."/>
            <person name="Zhang B."/>
            <person name="Ji P."/>
            <person name="Sakyi L.B."/>
            <person name="Cui X."/>
            <person name="Yuan T."/>
            <person name="Jiang B."/>
            <person name="Yang W."/>
            <person name="Lam T.T.-Y."/>
            <person name="Chang Q."/>
            <person name="Ding S."/>
            <person name="Wang X."/>
            <person name="Zhu J."/>
            <person name="Ruan X."/>
            <person name="Zhao L."/>
            <person name="Wei J."/>
            <person name="Que T."/>
            <person name="Du C."/>
            <person name="Cheng J."/>
            <person name="Dai P."/>
            <person name="Han X."/>
            <person name="Huang E."/>
            <person name="Gao Y."/>
            <person name="Liu J."/>
            <person name="Shao H."/>
            <person name="Ye R."/>
            <person name="Li L."/>
            <person name="Wei W."/>
            <person name="Wang X."/>
            <person name="Wang C."/>
            <person name="Huo Q."/>
            <person name="Li W."/>
            <person name="Guo W."/>
            <person name="Chen H."/>
            <person name="Chen S."/>
            <person name="Zhou L."/>
            <person name="Zhou L."/>
            <person name="Ni X."/>
            <person name="Tian J."/>
            <person name="Zhou Y."/>
            <person name="Sheng Y."/>
            <person name="Liu T."/>
            <person name="Pan Y."/>
            <person name="Xia L."/>
            <person name="Li J."/>
            <person name="Zhao F."/>
            <person name="Cao W."/>
        </authorList>
    </citation>
    <scope>NUCLEOTIDE SEQUENCE</scope>
    <source>
        <strain evidence="1">Rsan-2018</strain>
        <tissue evidence="1">Larvae</tissue>
    </source>
</reference>
<dbReference type="InterPro" id="IPR038602">
    <property type="entry name" value="Mite_allergen_7_sf"/>
</dbReference>
<keyword evidence="2" id="KW-1185">Reference proteome</keyword>
<dbReference type="Pfam" id="PF16984">
    <property type="entry name" value="Grp7_allergen"/>
    <property type="match status" value="1"/>
</dbReference>
<organism evidence="1 2">
    <name type="scientific">Rhipicephalus sanguineus</name>
    <name type="common">Brown dog tick</name>
    <name type="synonym">Ixodes sanguineus</name>
    <dbReference type="NCBI Taxonomy" id="34632"/>
    <lineage>
        <taxon>Eukaryota</taxon>
        <taxon>Metazoa</taxon>
        <taxon>Ecdysozoa</taxon>
        <taxon>Arthropoda</taxon>
        <taxon>Chelicerata</taxon>
        <taxon>Arachnida</taxon>
        <taxon>Acari</taxon>
        <taxon>Parasitiformes</taxon>
        <taxon>Ixodida</taxon>
        <taxon>Ixodoidea</taxon>
        <taxon>Ixodidae</taxon>
        <taxon>Rhipicephalinae</taxon>
        <taxon>Rhipicephalus</taxon>
        <taxon>Rhipicephalus</taxon>
    </lineage>
</organism>
<dbReference type="Proteomes" id="UP000821837">
    <property type="component" value="Chromosome 1"/>
</dbReference>
<evidence type="ECO:0000313" key="2">
    <source>
        <dbReference type="Proteomes" id="UP000821837"/>
    </source>
</evidence>
<dbReference type="EMBL" id="JABSTV010001245">
    <property type="protein sequence ID" value="KAH7984265.1"/>
    <property type="molecule type" value="Genomic_DNA"/>
</dbReference>
<proteinExistence type="predicted"/>
<protein>
    <submittedName>
        <fullName evidence="1">Uncharacterized protein</fullName>
    </submittedName>
</protein>
<dbReference type="Gene3D" id="3.15.10.50">
    <property type="match status" value="1"/>
</dbReference>
<reference evidence="1" key="1">
    <citation type="journal article" date="2020" name="Cell">
        <title>Large-Scale Comparative Analyses of Tick Genomes Elucidate Their Genetic Diversity and Vector Capacities.</title>
        <authorList>
            <consortium name="Tick Genome and Microbiome Consortium (TIGMIC)"/>
            <person name="Jia N."/>
            <person name="Wang J."/>
            <person name="Shi W."/>
            <person name="Du L."/>
            <person name="Sun Y."/>
            <person name="Zhan W."/>
            <person name="Jiang J.F."/>
            <person name="Wang Q."/>
            <person name="Zhang B."/>
            <person name="Ji P."/>
            <person name="Bell-Sakyi L."/>
            <person name="Cui X.M."/>
            <person name="Yuan T.T."/>
            <person name="Jiang B.G."/>
            <person name="Yang W.F."/>
            <person name="Lam T.T."/>
            <person name="Chang Q.C."/>
            <person name="Ding S.J."/>
            <person name="Wang X.J."/>
            <person name="Zhu J.G."/>
            <person name="Ruan X.D."/>
            <person name="Zhao L."/>
            <person name="Wei J.T."/>
            <person name="Ye R.Z."/>
            <person name="Que T.C."/>
            <person name="Du C.H."/>
            <person name="Zhou Y.H."/>
            <person name="Cheng J.X."/>
            <person name="Dai P.F."/>
            <person name="Guo W.B."/>
            <person name="Han X.H."/>
            <person name="Huang E.J."/>
            <person name="Li L.F."/>
            <person name="Wei W."/>
            <person name="Gao Y.C."/>
            <person name="Liu J.Z."/>
            <person name="Shao H.Z."/>
            <person name="Wang X."/>
            <person name="Wang C.C."/>
            <person name="Yang T.C."/>
            <person name="Huo Q.B."/>
            <person name="Li W."/>
            <person name="Chen H.Y."/>
            <person name="Chen S.E."/>
            <person name="Zhou L.G."/>
            <person name="Ni X.B."/>
            <person name="Tian J.H."/>
            <person name="Sheng Y."/>
            <person name="Liu T."/>
            <person name="Pan Y.S."/>
            <person name="Xia L.Y."/>
            <person name="Li J."/>
            <person name="Zhao F."/>
            <person name="Cao W.C."/>
        </authorList>
    </citation>
    <scope>NUCLEOTIDE SEQUENCE</scope>
    <source>
        <strain evidence="1">Rsan-2018</strain>
    </source>
</reference>
<dbReference type="InterPro" id="IPR020234">
    <property type="entry name" value="Mite_allergen_group-7"/>
</dbReference>
<comment type="caution">
    <text evidence="1">The sequence shown here is derived from an EMBL/GenBank/DDBJ whole genome shotgun (WGS) entry which is preliminary data.</text>
</comment>
<dbReference type="AlphaFoldDB" id="A0A9D4TBA2"/>
<evidence type="ECO:0000313" key="1">
    <source>
        <dbReference type="EMBL" id="KAH7984265.1"/>
    </source>
</evidence>